<dbReference type="AlphaFoldDB" id="Q0WMM6"/>
<name>Q0WMM6_ARATH</name>
<dbReference type="EMBL" id="AK229793">
    <property type="protein sequence ID" value="BAF01624.1"/>
    <property type="molecule type" value="mRNA"/>
</dbReference>
<protein>
    <submittedName>
        <fullName evidence="1">Uncharacterized protein</fullName>
    </submittedName>
</protein>
<organism evidence="1">
    <name type="scientific">Arabidopsis thaliana</name>
    <name type="common">Mouse-ear cress</name>
    <dbReference type="NCBI Taxonomy" id="3702"/>
    <lineage>
        <taxon>Eukaryota</taxon>
        <taxon>Viridiplantae</taxon>
        <taxon>Streptophyta</taxon>
        <taxon>Embryophyta</taxon>
        <taxon>Tracheophyta</taxon>
        <taxon>Spermatophyta</taxon>
        <taxon>Magnoliopsida</taxon>
        <taxon>eudicotyledons</taxon>
        <taxon>Gunneridae</taxon>
        <taxon>Pentapetalae</taxon>
        <taxon>rosids</taxon>
        <taxon>malvids</taxon>
        <taxon>Brassicales</taxon>
        <taxon>Brassicaceae</taxon>
        <taxon>Camelineae</taxon>
        <taxon>Arabidopsis</taxon>
    </lineage>
</organism>
<proteinExistence type="evidence at transcript level"/>
<evidence type="ECO:0000313" key="1">
    <source>
        <dbReference type="EMBL" id="BAF01624.1"/>
    </source>
</evidence>
<accession>Q0WMM6</accession>
<reference evidence="1" key="1">
    <citation type="submission" date="2006-07" db="EMBL/GenBank/DDBJ databases">
        <title>Large-scale analysis of RIKEN Arabidopsis full-length (RAFL) cDNAs.</title>
        <authorList>
            <person name="Totoki Y."/>
            <person name="Seki M."/>
            <person name="Ishida J."/>
            <person name="Nakajima M."/>
            <person name="Enju A."/>
            <person name="Morosawa T."/>
            <person name="Kamiya A."/>
            <person name="Narusaka M."/>
            <person name="Shin-i T."/>
            <person name="Nakagawa M."/>
            <person name="Sakamoto N."/>
            <person name="Oishi K."/>
            <person name="Kohara Y."/>
            <person name="Kobayashi M."/>
            <person name="Toyoda A."/>
            <person name="Sakaki Y."/>
            <person name="Sakurai T."/>
            <person name="Iida K."/>
            <person name="Akiyama K."/>
            <person name="Satou M."/>
            <person name="Toyoda T."/>
            <person name="Konagaya A."/>
            <person name="Carninci P."/>
            <person name="Kawai J."/>
            <person name="Hayashizaki Y."/>
            <person name="Shinozaki K."/>
        </authorList>
    </citation>
    <scope>NUCLEOTIDE SEQUENCE</scope>
</reference>
<sequence length="63" mass="7356">MKLEDPNKRDSSIAAAPRDETFTSWALKISYATEADETRMMGTLKIRRWRKGPYLEESFCKDL</sequence>